<keyword evidence="4 6" id="KW-1133">Transmembrane helix</keyword>
<keyword evidence="3 6" id="KW-0812">Transmembrane</keyword>
<dbReference type="GO" id="GO:0005886">
    <property type="term" value="C:plasma membrane"/>
    <property type="evidence" value="ECO:0007669"/>
    <property type="project" value="UniProtKB-SubCell"/>
</dbReference>
<reference evidence="8" key="1">
    <citation type="submission" date="2019-09" db="EMBL/GenBank/DDBJ databases">
        <title>Mumia zhuanghuii sp. nov. isolated from the intestinal contents of plateau pika (Ochotona curzoniae) in the Qinghai-Tibet plateau of China.</title>
        <authorList>
            <person name="Tian Z."/>
        </authorList>
    </citation>
    <scope>NUCLEOTIDE SEQUENCE [LARGE SCALE GENOMIC DNA]</scope>
    <source>
        <strain evidence="8">L-031</strain>
    </source>
</reference>
<evidence type="ECO:0000313" key="8">
    <source>
        <dbReference type="Proteomes" id="UP000325516"/>
    </source>
</evidence>
<sequence>MPLVRRIGWLSVNTGVTAGGTMVYDRPLGAQSAQRGDASMNDTLLLAAAAGLAAGFGVAIPLGAIGVLILREGIVSGFARASAGATAVALVDALYCAAAVGGGSAIAASLRSWGDTPIYVSSVALVAFGGWQLWLTARQRGGRRASSQPPRPDIRPARSVSIFVRFFLLTAVNPLTLAYFLALAGAQSAKWSGVEPPLVFIGAVAAASVAWQLILAAVGALFGGSISPRVVEVLGVVGSLIVIVLGCSLILAEAIRPARSGS</sequence>
<dbReference type="Proteomes" id="UP000325516">
    <property type="component" value="Chromosome"/>
</dbReference>
<evidence type="ECO:0000256" key="2">
    <source>
        <dbReference type="ARBA" id="ARBA00022475"/>
    </source>
</evidence>
<feature type="transmembrane region" description="Helical" evidence="6">
    <location>
        <begin position="44"/>
        <end position="70"/>
    </location>
</feature>
<evidence type="ECO:0000313" key="7">
    <source>
        <dbReference type="EMBL" id="QEW04331.1"/>
    </source>
</evidence>
<gene>
    <name evidence="7" type="ORF">F6J85_15365</name>
</gene>
<feature type="transmembrane region" description="Helical" evidence="6">
    <location>
        <begin position="162"/>
        <end position="186"/>
    </location>
</feature>
<evidence type="ECO:0000256" key="6">
    <source>
        <dbReference type="SAM" id="Phobius"/>
    </source>
</evidence>
<evidence type="ECO:0000256" key="3">
    <source>
        <dbReference type="ARBA" id="ARBA00022692"/>
    </source>
</evidence>
<keyword evidence="8" id="KW-1185">Reference proteome</keyword>
<evidence type="ECO:0000256" key="1">
    <source>
        <dbReference type="ARBA" id="ARBA00004651"/>
    </source>
</evidence>
<accession>A0A5J6L7D0</accession>
<dbReference type="Pfam" id="PF01810">
    <property type="entry name" value="LysE"/>
    <property type="match status" value="1"/>
</dbReference>
<feature type="transmembrane region" description="Helical" evidence="6">
    <location>
        <begin position="198"/>
        <end position="223"/>
    </location>
</feature>
<proteinExistence type="predicted"/>
<dbReference type="EMBL" id="CP044232">
    <property type="protein sequence ID" value="QEW04331.1"/>
    <property type="molecule type" value="Genomic_DNA"/>
</dbReference>
<feature type="transmembrane region" description="Helical" evidence="6">
    <location>
        <begin position="230"/>
        <end position="252"/>
    </location>
</feature>
<feature type="transmembrane region" description="Helical" evidence="6">
    <location>
        <begin position="82"/>
        <end position="106"/>
    </location>
</feature>
<dbReference type="InterPro" id="IPR001123">
    <property type="entry name" value="LeuE-type"/>
</dbReference>
<organism evidence="7 8">
    <name type="scientific">Microbacterium lushaniae</name>
    <dbReference type="NCBI Taxonomy" id="2614639"/>
    <lineage>
        <taxon>Bacteria</taxon>
        <taxon>Bacillati</taxon>
        <taxon>Actinomycetota</taxon>
        <taxon>Actinomycetes</taxon>
        <taxon>Micrococcales</taxon>
        <taxon>Microbacteriaceae</taxon>
        <taxon>Microbacterium</taxon>
    </lineage>
</organism>
<dbReference type="KEGG" id="mlz:F6J85_15365"/>
<dbReference type="GO" id="GO:0006865">
    <property type="term" value="P:amino acid transport"/>
    <property type="evidence" value="ECO:0007669"/>
    <property type="project" value="InterPro"/>
</dbReference>
<evidence type="ECO:0008006" key="9">
    <source>
        <dbReference type="Google" id="ProtNLM"/>
    </source>
</evidence>
<dbReference type="AlphaFoldDB" id="A0A5J6L7D0"/>
<feature type="transmembrane region" description="Helical" evidence="6">
    <location>
        <begin position="7"/>
        <end position="24"/>
    </location>
</feature>
<name>A0A5J6L7D0_9MICO</name>
<keyword evidence="2" id="KW-1003">Cell membrane</keyword>
<keyword evidence="5 6" id="KW-0472">Membrane</keyword>
<feature type="transmembrane region" description="Helical" evidence="6">
    <location>
        <begin position="118"/>
        <end position="137"/>
    </location>
</feature>
<evidence type="ECO:0000256" key="4">
    <source>
        <dbReference type="ARBA" id="ARBA00022989"/>
    </source>
</evidence>
<evidence type="ECO:0000256" key="5">
    <source>
        <dbReference type="ARBA" id="ARBA00023136"/>
    </source>
</evidence>
<comment type="subcellular location">
    <subcellularLocation>
        <location evidence="1">Cell membrane</location>
        <topology evidence="1">Multi-pass membrane protein</topology>
    </subcellularLocation>
</comment>
<protein>
    <recommendedName>
        <fullName evidence="9">Lysine transporter LysE</fullName>
    </recommendedName>
</protein>